<dbReference type="EMBL" id="JGZP01000014">
    <property type="protein sequence ID" value="KFI97004.1"/>
    <property type="molecule type" value="Genomic_DNA"/>
</dbReference>
<comment type="caution">
    <text evidence="1">The sequence shown here is derived from an EMBL/GenBank/DDBJ whole genome shotgun (WGS) entry which is preliminary data.</text>
</comment>
<dbReference type="OrthoDB" id="5176561at2"/>
<gene>
    <name evidence="1" type="ORF">BSTEL_1915</name>
</gene>
<evidence type="ECO:0000313" key="1">
    <source>
        <dbReference type="EMBL" id="KFI97004.1"/>
    </source>
</evidence>
<name>A0A087DNA4_9BIFI</name>
<dbReference type="RefSeq" id="WP_034528958.1">
    <property type="nucleotide sequence ID" value="NZ_JGZP01000014.1"/>
</dbReference>
<evidence type="ECO:0000313" key="2">
    <source>
        <dbReference type="Proteomes" id="UP000029004"/>
    </source>
</evidence>
<dbReference type="AlphaFoldDB" id="A0A087DNA4"/>
<dbReference type="eggNOG" id="ENOG502ZC0B">
    <property type="taxonomic scope" value="Bacteria"/>
</dbReference>
<protein>
    <submittedName>
        <fullName evidence="1">Uncharacterized protein</fullName>
    </submittedName>
</protein>
<accession>A0A087DNA4</accession>
<dbReference type="Proteomes" id="UP000029004">
    <property type="component" value="Unassembled WGS sequence"/>
</dbReference>
<reference evidence="1 2" key="1">
    <citation type="submission" date="2014-03" db="EMBL/GenBank/DDBJ databases">
        <title>Genomics of Bifidobacteria.</title>
        <authorList>
            <person name="Ventura M."/>
            <person name="Milani C."/>
            <person name="Lugli G.A."/>
        </authorList>
    </citation>
    <scope>NUCLEOTIDE SEQUENCE [LARGE SCALE GENOMIC DNA]</scope>
    <source>
        <strain evidence="1 2">DSM 23968</strain>
    </source>
</reference>
<keyword evidence="2" id="KW-1185">Reference proteome</keyword>
<sequence length="385" mass="42881">MSYESIDSIQEALAGREFANRKDAKKTAGRALGTVLEIITFYLLKDYGLEYNTAIERSLSEYANPSIGHNVEFTLHAATKLATITHRGDDRTARAAERNDFEAAVSGLLSDGAQKKSNRPFAGDSIRNAATVFDDTVNQKFPSIVNAYPNTSNDTIDIYQLASQPFAMVECKRVGVERGMRKGPQTIEKAKQGAYVALAASRLQKFRRSDGTQMGILENSDGDFLIEPYDELLRHALTELERDEIDGIVLSIGVISDHGNWFTSDNKNKETQVLADAYDWLLFLTDEGLSTFIREVLVRDDGQEDSDGEDSMADVRDAFRHCVIDRQGTFTKTVMPAKADAALTRYFAENRELIAGWFNIITPENGTLEQLFTMLKTLAAKEQSQ</sequence>
<organism evidence="1 2">
    <name type="scientific">Bifidobacterium stellenboschense</name>
    <dbReference type="NCBI Taxonomy" id="762211"/>
    <lineage>
        <taxon>Bacteria</taxon>
        <taxon>Bacillati</taxon>
        <taxon>Actinomycetota</taxon>
        <taxon>Actinomycetes</taxon>
        <taxon>Bifidobacteriales</taxon>
        <taxon>Bifidobacteriaceae</taxon>
        <taxon>Bifidobacterium</taxon>
    </lineage>
</organism>
<proteinExistence type="predicted"/>